<name>A0A2P2NX38_RHIMU</name>
<accession>A0A2P2NX38</accession>
<reference evidence="1" key="1">
    <citation type="submission" date="2018-02" db="EMBL/GenBank/DDBJ databases">
        <title>Rhizophora mucronata_Transcriptome.</title>
        <authorList>
            <person name="Meera S.P."/>
            <person name="Sreeshan A."/>
            <person name="Augustine A."/>
        </authorList>
    </citation>
    <scope>NUCLEOTIDE SEQUENCE</scope>
    <source>
        <tissue evidence="1">Leaf</tissue>
    </source>
</reference>
<organism evidence="1">
    <name type="scientific">Rhizophora mucronata</name>
    <name type="common">Asiatic mangrove</name>
    <dbReference type="NCBI Taxonomy" id="61149"/>
    <lineage>
        <taxon>Eukaryota</taxon>
        <taxon>Viridiplantae</taxon>
        <taxon>Streptophyta</taxon>
        <taxon>Embryophyta</taxon>
        <taxon>Tracheophyta</taxon>
        <taxon>Spermatophyta</taxon>
        <taxon>Magnoliopsida</taxon>
        <taxon>eudicotyledons</taxon>
        <taxon>Gunneridae</taxon>
        <taxon>Pentapetalae</taxon>
        <taxon>rosids</taxon>
        <taxon>fabids</taxon>
        <taxon>Malpighiales</taxon>
        <taxon>Rhizophoraceae</taxon>
        <taxon>Rhizophora</taxon>
    </lineage>
</organism>
<proteinExistence type="predicted"/>
<dbReference type="EMBL" id="GGEC01066624">
    <property type="protein sequence ID" value="MBX47108.1"/>
    <property type="molecule type" value="Transcribed_RNA"/>
</dbReference>
<protein>
    <submittedName>
        <fullName evidence="1">Uncharacterized protein</fullName>
    </submittedName>
</protein>
<sequence>MSLMMKMIMMMMTSLMMSWRPLFHSIR</sequence>
<evidence type="ECO:0000313" key="1">
    <source>
        <dbReference type="EMBL" id="MBX47108.1"/>
    </source>
</evidence>
<dbReference type="AlphaFoldDB" id="A0A2P2NX38"/>